<sequence>VYDEAQRILTEIDTAMIPLFVATQNLLIKPYVKGFEMNSMELMYLKKVRLTGSGK</sequence>
<organism evidence="1">
    <name type="scientific">marine metagenome</name>
    <dbReference type="NCBI Taxonomy" id="408172"/>
    <lineage>
        <taxon>unclassified sequences</taxon>
        <taxon>metagenomes</taxon>
        <taxon>ecological metagenomes</taxon>
    </lineage>
</organism>
<evidence type="ECO:0000313" key="1">
    <source>
        <dbReference type="EMBL" id="SVB71237.1"/>
    </source>
</evidence>
<protein>
    <recommendedName>
        <fullName evidence="2">Solute-binding protein family 5 domain-containing protein</fullName>
    </recommendedName>
</protein>
<evidence type="ECO:0008006" key="2">
    <source>
        <dbReference type="Google" id="ProtNLM"/>
    </source>
</evidence>
<accession>A0A382G9J6</accession>
<dbReference type="EMBL" id="UINC01054021">
    <property type="protein sequence ID" value="SVB71237.1"/>
    <property type="molecule type" value="Genomic_DNA"/>
</dbReference>
<name>A0A382G9J6_9ZZZZ</name>
<reference evidence="1" key="1">
    <citation type="submission" date="2018-05" db="EMBL/GenBank/DDBJ databases">
        <authorList>
            <person name="Lanie J.A."/>
            <person name="Ng W.-L."/>
            <person name="Kazmierczak K.M."/>
            <person name="Andrzejewski T.M."/>
            <person name="Davidsen T.M."/>
            <person name="Wayne K.J."/>
            <person name="Tettelin H."/>
            <person name="Glass J.I."/>
            <person name="Rusch D."/>
            <person name="Podicherti R."/>
            <person name="Tsui H.-C.T."/>
            <person name="Winkler M.E."/>
        </authorList>
    </citation>
    <scope>NUCLEOTIDE SEQUENCE</scope>
</reference>
<proteinExistence type="predicted"/>
<feature type="non-terminal residue" evidence="1">
    <location>
        <position position="1"/>
    </location>
</feature>
<gene>
    <name evidence="1" type="ORF">METZ01_LOCUS224091</name>
</gene>
<dbReference type="AlphaFoldDB" id="A0A382G9J6"/>